<sequence length="460" mass="45889">MTTTGLVRVTVAAPHRRIDLALPEQSPVAELLPVLLRHAGEGLADDGATGSGWVLHRADGSALEHGRPLGTQRVRDGEILHLVPRRVHWPELEYDDVVDAIASGAGRTGRLWTPVDTRGAGLAAGAVTVALALVAILSAGPGWTAPGWAALALAALLLAAGTGLARAVGDAGAGAVAAAVAMPCAFAGGALLFGGDLALTSFGAAQLLGGCAALVLTAVAGLLAVVERAALFVAGAVTGLLGALGAWAVTGGLTDGRGAAAVLAGAALVFSPTLGPLAIRLGRLPMPVLPHSAADLVRDDPQPPRRAVYAAVLRADGLLTGLLAGSAFVAACAQVLLSAAGDVSAIVLLFVLSAGFCVRARLYPALRQRVPVLAAGLTGAAGLATGALMAEQSRLLVVAVPVLIALAAAIAALGLVHSRRRPSAYLGRYAELFEIVLVLACVPVVCSVLGLYGLVRGLGG</sequence>
<dbReference type="InterPro" id="IPR044049">
    <property type="entry name" value="EccD_transm"/>
</dbReference>
<dbReference type="NCBIfam" id="TIGR03920">
    <property type="entry name" value="T7SS_EccD"/>
    <property type="match status" value="1"/>
</dbReference>
<feature type="transmembrane region" description="Helical" evidence="7">
    <location>
        <begin position="232"/>
        <end position="253"/>
    </location>
</feature>
<feature type="transmembrane region" description="Helical" evidence="7">
    <location>
        <begin position="436"/>
        <end position="455"/>
    </location>
</feature>
<evidence type="ECO:0000313" key="9">
    <source>
        <dbReference type="EMBL" id="MBK1789087.1"/>
    </source>
</evidence>
<dbReference type="Proteomes" id="UP000635245">
    <property type="component" value="Unassembled WGS sequence"/>
</dbReference>
<keyword evidence="3" id="KW-1003">Cell membrane</keyword>
<name>A0A934V7Y4_9PSEU</name>
<evidence type="ECO:0000259" key="8">
    <source>
        <dbReference type="Pfam" id="PF19053"/>
    </source>
</evidence>
<evidence type="ECO:0000256" key="3">
    <source>
        <dbReference type="ARBA" id="ARBA00022475"/>
    </source>
</evidence>
<evidence type="ECO:0000256" key="5">
    <source>
        <dbReference type="ARBA" id="ARBA00022989"/>
    </source>
</evidence>
<feature type="transmembrane region" description="Helical" evidence="7">
    <location>
        <begin position="172"/>
        <end position="193"/>
    </location>
</feature>
<organism evidence="9 10">
    <name type="scientific">Prauserella cavernicola</name>
    <dbReference type="NCBI Taxonomy" id="2800127"/>
    <lineage>
        <taxon>Bacteria</taxon>
        <taxon>Bacillati</taxon>
        <taxon>Actinomycetota</taxon>
        <taxon>Actinomycetes</taxon>
        <taxon>Pseudonocardiales</taxon>
        <taxon>Pseudonocardiaceae</taxon>
        <taxon>Prauserella</taxon>
    </lineage>
</organism>
<feature type="transmembrane region" description="Helical" evidence="7">
    <location>
        <begin position="335"/>
        <end position="358"/>
    </location>
</feature>
<feature type="transmembrane region" description="Helical" evidence="7">
    <location>
        <begin position="395"/>
        <end position="416"/>
    </location>
</feature>
<dbReference type="GO" id="GO:0005886">
    <property type="term" value="C:plasma membrane"/>
    <property type="evidence" value="ECO:0007669"/>
    <property type="project" value="UniProtKB-SubCell"/>
</dbReference>
<keyword evidence="6 7" id="KW-0472">Membrane</keyword>
<keyword evidence="4 7" id="KW-0812">Transmembrane</keyword>
<feature type="transmembrane region" description="Helical" evidence="7">
    <location>
        <begin position="120"/>
        <end position="139"/>
    </location>
</feature>
<comment type="caution">
    <text evidence="9">The sequence shown here is derived from an EMBL/GenBank/DDBJ whole genome shotgun (WGS) entry which is preliminary data.</text>
</comment>
<feature type="transmembrane region" description="Helical" evidence="7">
    <location>
        <begin position="205"/>
        <end position="225"/>
    </location>
</feature>
<accession>A0A934V7Y4</accession>
<dbReference type="Pfam" id="PF08817">
    <property type="entry name" value="YukD"/>
    <property type="match status" value="1"/>
</dbReference>
<keyword evidence="10" id="KW-1185">Reference proteome</keyword>
<evidence type="ECO:0000256" key="1">
    <source>
        <dbReference type="ARBA" id="ARBA00004651"/>
    </source>
</evidence>
<evidence type="ECO:0000256" key="4">
    <source>
        <dbReference type="ARBA" id="ARBA00022692"/>
    </source>
</evidence>
<feature type="transmembrane region" description="Helical" evidence="7">
    <location>
        <begin position="370"/>
        <end position="389"/>
    </location>
</feature>
<reference evidence="9" key="1">
    <citation type="submission" date="2020-12" db="EMBL/GenBank/DDBJ databases">
        <title>Prauserella sp. ASG 168, a novel actinomycete isolated from cave rock.</title>
        <authorList>
            <person name="Suriyachadkun C."/>
        </authorList>
    </citation>
    <scope>NUCLEOTIDE SEQUENCE</scope>
    <source>
        <strain evidence="9">ASG 168</strain>
    </source>
</reference>
<dbReference type="Pfam" id="PF19053">
    <property type="entry name" value="EccD"/>
    <property type="match status" value="1"/>
</dbReference>
<dbReference type="InterPro" id="IPR006707">
    <property type="entry name" value="T7SS_EccD"/>
</dbReference>
<protein>
    <submittedName>
        <fullName evidence="9">Type VII secretion integral membrane protein EccD</fullName>
    </submittedName>
</protein>
<feature type="transmembrane region" description="Helical" evidence="7">
    <location>
        <begin position="259"/>
        <end position="279"/>
    </location>
</feature>
<gene>
    <name evidence="9" type="primary">eccD</name>
    <name evidence="9" type="ORF">JHE00_32555</name>
</gene>
<dbReference type="Gene3D" id="3.10.20.90">
    <property type="entry name" value="Phosphatidylinositol 3-kinase Catalytic Subunit, Chain A, domain 1"/>
    <property type="match status" value="1"/>
</dbReference>
<evidence type="ECO:0000256" key="2">
    <source>
        <dbReference type="ARBA" id="ARBA00006162"/>
    </source>
</evidence>
<feature type="transmembrane region" description="Helical" evidence="7">
    <location>
        <begin position="145"/>
        <end position="165"/>
    </location>
</feature>
<evidence type="ECO:0000313" key="10">
    <source>
        <dbReference type="Proteomes" id="UP000635245"/>
    </source>
</evidence>
<evidence type="ECO:0000256" key="7">
    <source>
        <dbReference type="SAM" id="Phobius"/>
    </source>
</evidence>
<evidence type="ECO:0000256" key="6">
    <source>
        <dbReference type="ARBA" id="ARBA00023136"/>
    </source>
</evidence>
<feature type="transmembrane region" description="Helical" evidence="7">
    <location>
        <begin position="307"/>
        <end position="329"/>
    </location>
</feature>
<comment type="similarity">
    <text evidence="2">Belongs to the EccD/Snm4 family.</text>
</comment>
<feature type="domain" description="EccD-like transmembrane" evidence="8">
    <location>
        <begin position="117"/>
        <end position="458"/>
    </location>
</feature>
<dbReference type="InterPro" id="IPR024962">
    <property type="entry name" value="YukD-like"/>
</dbReference>
<dbReference type="AlphaFoldDB" id="A0A934V7Y4"/>
<proteinExistence type="inferred from homology"/>
<keyword evidence="5 7" id="KW-1133">Transmembrane helix</keyword>
<dbReference type="RefSeq" id="WP_200325662.1">
    <property type="nucleotide sequence ID" value="NZ_JAENJH010000013.1"/>
</dbReference>
<dbReference type="EMBL" id="JAENJH010000013">
    <property type="protein sequence ID" value="MBK1789087.1"/>
    <property type="molecule type" value="Genomic_DNA"/>
</dbReference>
<comment type="subcellular location">
    <subcellularLocation>
        <location evidence="1">Cell membrane</location>
        <topology evidence="1">Multi-pass membrane protein</topology>
    </subcellularLocation>
</comment>
<dbReference type="PIRSF" id="PIRSF017804">
    <property type="entry name" value="Secretion_EccD1"/>
    <property type="match status" value="1"/>
</dbReference>